<dbReference type="Proteomes" id="UP000588491">
    <property type="component" value="Unassembled WGS sequence"/>
</dbReference>
<dbReference type="InterPro" id="IPR000073">
    <property type="entry name" value="AB_hydrolase_1"/>
</dbReference>
<dbReference type="RefSeq" id="WP_169188758.1">
    <property type="nucleotide sequence ID" value="NZ_JABBPK010000001.1"/>
</dbReference>
<evidence type="ECO:0000259" key="1">
    <source>
        <dbReference type="Pfam" id="PF00561"/>
    </source>
</evidence>
<dbReference type="EMBL" id="JABBPK010000001">
    <property type="protein sequence ID" value="NMO78211.1"/>
    <property type="molecule type" value="Genomic_DNA"/>
</dbReference>
<keyword evidence="2" id="KW-0378">Hydrolase</keyword>
<evidence type="ECO:0000313" key="2">
    <source>
        <dbReference type="EMBL" id="NMO78211.1"/>
    </source>
</evidence>
<dbReference type="Gene3D" id="3.40.50.1820">
    <property type="entry name" value="alpha/beta hydrolase"/>
    <property type="match status" value="1"/>
</dbReference>
<dbReference type="SUPFAM" id="SSF53474">
    <property type="entry name" value="alpha/beta-Hydrolases"/>
    <property type="match status" value="1"/>
</dbReference>
<dbReference type="AlphaFoldDB" id="A0A7Y0PNC5"/>
<dbReference type="PANTHER" id="PTHR43798:SF33">
    <property type="entry name" value="HYDROLASE, PUTATIVE (AFU_ORTHOLOGUE AFUA_2G14860)-RELATED"/>
    <property type="match status" value="1"/>
</dbReference>
<comment type="caution">
    <text evidence="2">The sequence shown here is derived from an EMBL/GenBank/DDBJ whole genome shotgun (WGS) entry which is preliminary data.</text>
</comment>
<protein>
    <submittedName>
        <fullName evidence="2">Alpha/beta hydrolase</fullName>
    </submittedName>
</protein>
<gene>
    <name evidence="2" type="ORF">HHU08_14590</name>
</gene>
<name>A0A7Y0PNC5_9BACI</name>
<dbReference type="InterPro" id="IPR050266">
    <property type="entry name" value="AB_hydrolase_sf"/>
</dbReference>
<feature type="domain" description="AB hydrolase-1" evidence="1">
    <location>
        <begin position="21"/>
        <end position="118"/>
    </location>
</feature>
<sequence>MKKITIGNEQLSYIEHGQGDTIVLIHGFCGSVDYWEYILPLLSDKYHVIAVNLRGHGSSTYSGAPFEIEDLANDMNKLLKKLGIEQVYMFGHSLGGYVTLAFAELFGKSLKGFGLIHSTAYSDTDAGKEGRLNAIRKIQDLGIEEFVNGLIPNLFADESLITLPNEVEKAKRIGYGTNGIAAMETQAAMRKRPDRNGVIEQANVPVLLVKGTKDKVVSLDRVASSSSQNVSEVRLDTGHMSMQEAPEELAKAIRSFIPSKTLT</sequence>
<dbReference type="PRINTS" id="PR00111">
    <property type="entry name" value="ABHYDROLASE"/>
</dbReference>
<organism evidence="2 3">
    <name type="scientific">Niallia alba</name>
    <dbReference type="NCBI Taxonomy" id="2729105"/>
    <lineage>
        <taxon>Bacteria</taxon>
        <taxon>Bacillati</taxon>
        <taxon>Bacillota</taxon>
        <taxon>Bacilli</taxon>
        <taxon>Bacillales</taxon>
        <taxon>Bacillaceae</taxon>
        <taxon>Niallia</taxon>
    </lineage>
</organism>
<accession>A0A7Y0PNC5</accession>
<keyword evidence="3" id="KW-1185">Reference proteome</keyword>
<reference evidence="2 3" key="1">
    <citation type="submission" date="2020-04" db="EMBL/GenBank/DDBJ databases">
        <title>Bacillus sp. UniB3 isolated from commercial digestive syrup.</title>
        <authorList>
            <person name="Thorat V."/>
            <person name="Kirdat K."/>
            <person name="Tiwarekar B."/>
            <person name="Yadav A."/>
        </authorList>
    </citation>
    <scope>NUCLEOTIDE SEQUENCE [LARGE SCALE GENOMIC DNA]</scope>
    <source>
        <strain evidence="2 3">UniB3</strain>
    </source>
</reference>
<dbReference type="GO" id="GO:0016787">
    <property type="term" value="F:hydrolase activity"/>
    <property type="evidence" value="ECO:0007669"/>
    <property type="project" value="UniProtKB-KW"/>
</dbReference>
<dbReference type="PANTHER" id="PTHR43798">
    <property type="entry name" value="MONOACYLGLYCEROL LIPASE"/>
    <property type="match status" value="1"/>
</dbReference>
<dbReference type="GO" id="GO:0016020">
    <property type="term" value="C:membrane"/>
    <property type="evidence" value="ECO:0007669"/>
    <property type="project" value="TreeGrafter"/>
</dbReference>
<dbReference type="InterPro" id="IPR029058">
    <property type="entry name" value="AB_hydrolase_fold"/>
</dbReference>
<proteinExistence type="predicted"/>
<evidence type="ECO:0000313" key="3">
    <source>
        <dbReference type="Proteomes" id="UP000588491"/>
    </source>
</evidence>
<dbReference type="Pfam" id="PF00561">
    <property type="entry name" value="Abhydrolase_1"/>
    <property type="match status" value="1"/>
</dbReference>